<accession>A0ABW7T3F0</accession>
<organism evidence="3 4">
    <name type="scientific">Streptomyces abikoensis</name>
    <dbReference type="NCBI Taxonomy" id="97398"/>
    <lineage>
        <taxon>Bacteria</taxon>
        <taxon>Bacillati</taxon>
        <taxon>Actinomycetota</taxon>
        <taxon>Actinomycetes</taxon>
        <taxon>Kitasatosporales</taxon>
        <taxon>Streptomycetaceae</taxon>
        <taxon>Streptomyces</taxon>
    </lineage>
</organism>
<evidence type="ECO:0000256" key="1">
    <source>
        <dbReference type="SAM" id="MobiDB-lite"/>
    </source>
</evidence>
<dbReference type="Pfam" id="PF04149">
    <property type="entry name" value="DUF397"/>
    <property type="match status" value="1"/>
</dbReference>
<name>A0ABW7T3F0_9ACTN</name>
<dbReference type="EMBL" id="JBIRRB010000005">
    <property type="protein sequence ID" value="MFI0912017.1"/>
    <property type="molecule type" value="Genomic_DNA"/>
</dbReference>
<evidence type="ECO:0000313" key="4">
    <source>
        <dbReference type="Proteomes" id="UP001611162"/>
    </source>
</evidence>
<reference evidence="3 4" key="1">
    <citation type="submission" date="2024-10" db="EMBL/GenBank/DDBJ databases">
        <title>The Natural Products Discovery Center: Release of the First 8490 Sequenced Strains for Exploring Actinobacteria Biosynthetic Diversity.</title>
        <authorList>
            <person name="Kalkreuter E."/>
            <person name="Kautsar S.A."/>
            <person name="Yang D."/>
            <person name="Bader C.D."/>
            <person name="Teijaro C.N."/>
            <person name="Fluegel L."/>
            <person name="Davis C.M."/>
            <person name="Simpson J.R."/>
            <person name="Lauterbach L."/>
            <person name="Steele A.D."/>
            <person name="Gui C."/>
            <person name="Meng S."/>
            <person name="Li G."/>
            <person name="Viehrig K."/>
            <person name="Ye F."/>
            <person name="Su P."/>
            <person name="Kiefer A.F."/>
            <person name="Nichols A."/>
            <person name="Cepeda A.J."/>
            <person name="Yan W."/>
            <person name="Fan B."/>
            <person name="Jiang Y."/>
            <person name="Adhikari A."/>
            <person name="Zheng C.-J."/>
            <person name="Schuster L."/>
            <person name="Cowan T.M."/>
            <person name="Smanski M.J."/>
            <person name="Chevrette M.G."/>
            <person name="De Carvalho L.P.S."/>
            <person name="Shen B."/>
        </authorList>
    </citation>
    <scope>NUCLEOTIDE SEQUENCE [LARGE SCALE GENOMIC DNA]</scope>
    <source>
        <strain evidence="3 4">NPDC020979</strain>
    </source>
</reference>
<gene>
    <name evidence="3" type="ORF">ACH4TF_16345</name>
</gene>
<feature type="region of interest" description="Disordered" evidence="1">
    <location>
        <begin position="1"/>
        <end position="21"/>
    </location>
</feature>
<sequence>MNTSRAWQKSSYSGGGPDNSCVELRPLDGSVAIRESDVPKAVITAARTKVRALITHIKEGSLQ</sequence>
<feature type="domain" description="DUF397" evidence="2">
    <location>
        <begin position="6"/>
        <end position="58"/>
    </location>
</feature>
<evidence type="ECO:0000313" key="3">
    <source>
        <dbReference type="EMBL" id="MFI0912017.1"/>
    </source>
</evidence>
<dbReference type="InterPro" id="IPR007278">
    <property type="entry name" value="DUF397"/>
</dbReference>
<proteinExistence type="predicted"/>
<evidence type="ECO:0000259" key="2">
    <source>
        <dbReference type="Pfam" id="PF04149"/>
    </source>
</evidence>
<keyword evidence="4" id="KW-1185">Reference proteome</keyword>
<dbReference type="RefSeq" id="WP_358217842.1">
    <property type="nucleotide sequence ID" value="NZ_JBEYAG010000027.1"/>
</dbReference>
<comment type="caution">
    <text evidence="3">The sequence shown here is derived from an EMBL/GenBank/DDBJ whole genome shotgun (WGS) entry which is preliminary data.</text>
</comment>
<protein>
    <submittedName>
        <fullName evidence="3">DUF397 domain-containing protein</fullName>
    </submittedName>
</protein>
<feature type="compositionally biased region" description="Polar residues" evidence="1">
    <location>
        <begin position="1"/>
        <end position="12"/>
    </location>
</feature>
<dbReference type="Proteomes" id="UP001611162">
    <property type="component" value="Unassembled WGS sequence"/>
</dbReference>